<dbReference type="InterPro" id="IPR029063">
    <property type="entry name" value="SAM-dependent_MTases_sf"/>
</dbReference>
<proteinExistence type="predicted"/>
<organism evidence="6 7">
    <name type="scientific">Colletotrichum godetiae</name>
    <dbReference type="NCBI Taxonomy" id="1209918"/>
    <lineage>
        <taxon>Eukaryota</taxon>
        <taxon>Fungi</taxon>
        <taxon>Dikarya</taxon>
        <taxon>Ascomycota</taxon>
        <taxon>Pezizomycotina</taxon>
        <taxon>Sordariomycetes</taxon>
        <taxon>Hypocreomycetidae</taxon>
        <taxon>Glomerellales</taxon>
        <taxon>Glomerellaceae</taxon>
        <taxon>Colletotrichum</taxon>
        <taxon>Colletotrichum acutatum species complex</taxon>
    </lineage>
</organism>
<dbReference type="Gene3D" id="3.40.50.150">
    <property type="entry name" value="Vaccinia Virus protein VP39"/>
    <property type="match status" value="1"/>
</dbReference>
<evidence type="ECO:0000259" key="5">
    <source>
        <dbReference type="Pfam" id="PF00891"/>
    </source>
</evidence>
<dbReference type="PROSITE" id="PS51683">
    <property type="entry name" value="SAM_OMT_II"/>
    <property type="match status" value="1"/>
</dbReference>
<dbReference type="PANTHER" id="PTHR43712">
    <property type="entry name" value="PUTATIVE (AFU_ORTHOLOGUE AFUA_4G14580)-RELATED"/>
    <property type="match status" value="1"/>
</dbReference>
<comment type="caution">
    <text evidence="6">The sequence shown here is derived from an EMBL/GenBank/DDBJ whole genome shotgun (WGS) entry which is preliminary data.</text>
</comment>
<keyword evidence="7" id="KW-1185">Reference proteome</keyword>
<dbReference type="GO" id="GO:0008171">
    <property type="term" value="F:O-methyltransferase activity"/>
    <property type="evidence" value="ECO:0007669"/>
    <property type="project" value="InterPro"/>
</dbReference>
<keyword evidence="2" id="KW-0808">Transferase</keyword>
<dbReference type="Pfam" id="PF00891">
    <property type="entry name" value="Methyltransf_2"/>
    <property type="match status" value="1"/>
</dbReference>
<dbReference type="EMBL" id="JAHMHR010000019">
    <property type="protein sequence ID" value="KAK1676081.1"/>
    <property type="molecule type" value="Genomic_DNA"/>
</dbReference>
<dbReference type="PANTHER" id="PTHR43712:SF17">
    <property type="entry name" value="O-METHYLTRANSFERASE"/>
    <property type="match status" value="1"/>
</dbReference>
<evidence type="ECO:0000313" key="7">
    <source>
        <dbReference type="Proteomes" id="UP001224890"/>
    </source>
</evidence>
<keyword evidence="1" id="KW-0489">Methyltransferase</keyword>
<dbReference type="GeneID" id="85461791"/>
<evidence type="ECO:0000256" key="4">
    <source>
        <dbReference type="SAM" id="SignalP"/>
    </source>
</evidence>
<dbReference type="Proteomes" id="UP001224890">
    <property type="component" value="Unassembled WGS sequence"/>
</dbReference>
<dbReference type="InterPro" id="IPR001077">
    <property type="entry name" value="COMT_C"/>
</dbReference>
<feature type="chain" id="PRO_5042533203" description="O-methyltransferase C-terminal domain-containing protein" evidence="4">
    <location>
        <begin position="24"/>
        <end position="113"/>
    </location>
</feature>
<evidence type="ECO:0000313" key="6">
    <source>
        <dbReference type="EMBL" id="KAK1676081.1"/>
    </source>
</evidence>
<sequence length="113" mass="13128">MHWPFFSRHIPFLSVLTLKGARAYYLHSVLHDWTNEICESILGQVKATMRPGYDRLLINENVIPSWGADWQVTGLDMVMMTVFASRERTEEQWIVKIWSRGEGSESLIECELA</sequence>
<evidence type="ECO:0000256" key="1">
    <source>
        <dbReference type="ARBA" id="ARBA00022603"/>
    </source>
</evidence>
<accession>A0AAJ0AQQ1</accession>
<reference evidence="6" key="1">
    <citation type="submission" date="2021-06" db="EMBL/GenBank/DDBJ databases">
        <title>Comparative genomics, transcriptomics and evolutionary studies reveal genomic signatures of adaptation to plant cell wall in hemibiotrophic fungi.</title>
        <authorList>
            <consortium name="DOE Joint Genome Institute"/>
            <person name="Baroncelli R."/>
            <person name="Diaz J.F."/>
            <person name="Benocci T."/>
            <person name="Peng M."/>
            <person name="Battaglia E."/>
            <person name="Haridas S."/>
            <person name="Andreopoulos W."/>
            <person name="Labutti K."/>
            <person name="Pangilinan J."/>
            <person name="Floch G.L."/>
            <person name="Makela M.R."/>
            <person name="Henrissat B."/>
            <person name="Grigoriev I.V."/>
            <person name="Crouch J.A."/>
            <person name="De Vries R.P."/>
            <person name="Sukno S.A."/>
            <person name="Thon M.R."/>
        </authorList>
    </citation>
    <scope>NUCLEOTIDE SEQUENCE</scope>
    <source>
        <strain evidence="6">CBS 193.32</strain>
    </source>
</reference>
<evidence type="ECO:0000256" key="3">
    <source>
        <dbReference type="ARBA" id="ARBA00022691"/>
    </source>
</evidence>
<dbReference type="RefSeq" id="XP_060430084.1">
    <property type="nucleotide sequence ID" value="XM_060577265.1"/>
</dbReference>
<dbReference type="GO" id="GO:0032259">
    <property type="term" value="P:methylation"/>
    <property type="evidence" value="ECO:0007669"/>
    <property type="project" value="UniProtKB-KW"/>
</dbReference>
<feature type="domain" description="O-methyltransferase C-terminal" evidence="5">
    <location>
        <begin position="20"/>
        <end position="93"/>
    </location>
</feature>
<keyword evidence="4" id="KW-0732">Signal</keyword>
<evidence type="ECO:0000256" key="2">
    <source>
        <dbReference type="ARBA" id="ARBA00022679"/>
    </source>
</evidence>
<dbReference type="InterPro" id="IPR016461">
    <property type="entry name" value="COMT-like"/>
</dbReference>
<gene>
    <name evidence="6" type="ORF">BDP55DRAFT_693734</name>
</gene>
<dbReference type="AlphaFoldDB" id="A0AAJ0AQQ1"/>
<dbReference type="SUPFAM" id="SSF53335">
    <property type="entry name" value="S-adenosyl-L-methionine-dependent methyltransferases"/>
    <property type="match status" value="1"/>
</dbReference>
<feature type="signal peptide" evidence="4">
    <location>
        <begin position="1"/>
        <end position="23"/>
    </location>
</feature>
<protein>
    <recommendedName>
        <fullName evidence="5">O-methyltransferase C-terminal domain-containing protein</fullName>
    </recommendedName>
</protein>
<name>A0AAJ0AQQ1_9PEZI</name>
<keyword evidence="3" id="KW-0949">S-adenosyl-L-methionine</keyword>